<feature type="compositionally biased region" description="Polar residues" evidence="4">
    <location>
        <begin position="32"/>
        <end position="50"/>
    </location>
</feature>
<accession>A0A1D6P7V7</accession>
<feature type="region of interest" description="Disordered" evidence="4">
    <location>
        <begin position="1"/>
        <end position="99"/>
    </location>
</feature>
<evidence type="ECO:0000256" key="1">
    <source>
        <dbReference type="ARBA" id="ARBA00004173"/>
    </source>
</evidence>
<dbReference type="PROSITE" id="PS51808">
    <property type="entry name" value="CHCH"/>
    <property type="match status" value="1"/>
</dbReference>
<dbReference type="STRING" id="4577.A0A1D6P7V7"/>
<comment type="subcellular location">
    <subcellularLocation>
        <location evidence="1">Mitochondrion</location>
    </subcellularLocation>
</comment>
<dbReference type="GO" id="GO:0005739">
    <property type="term" value="C:mitochondrion"/>
    <property type="evidence" value="ECO:0007669"/>
    <property type="project" value="UniProtKB-SubCell"/>
</dbReference>
<keyword evidence="3" id="KW-1015">Disulfide bond</keyword>
<dbReference type="Gene3D" id="1.10.10.140">
    <property type="entry name" value="Cytochrome c oxidase, subunit VIb"/>
    <property type="match status" value="1"/>
</dbReference>
<name>A0A1D6P7V7_MAIZE</name>
<reference evidence="5" key="1">
    <citation type="submission" date="2015-12" db="EMBL/GenBank/DDBJ databases">
        <title>Update maize B73 reference genome by single molecule sequencing technologies.</title>
        <authorList>
            <consortium name="Maize Genome Sequencing Project"/>
            <person name="Ware D."/>
        </authorList>
    </citation>
    <scope>NUCLEOTIDE SEQUENCE</scope>
    <source>
        <tissue evidence="5">Seedling</tissue>
    </source>
</reference>
<dbReference type="PANTHER" id="PTHR46281">
    <property type="entry name" value="CYTOCHROME C OXIDASE SUBUNIT 6B"/>
    <property type="match status" value="1"/>
</dbReference>
<evidence type="ECO:0000313" key="5">
    <source>
        <dbReference type="EMBL" id="AQL05912.1"/>
    </source>
</evidence>
<dbReference type="SMR" id="A0A1D6P7V7"/>
<dbReference type="SUPFAM" id="SSF47694">
    <property type="entry name" value="Cytochrome c oxidase subunit h"/>
    <property type="match status" value="1"/>
</dbReference>
<sequence>MAAEAKTPSLAEEYSLPPQEVPVEKAAEEKPSSGTETESAPSTNDETPSSVEDKNETSEVQDAAEKSDAEETNTAAEEASETAEEEEAEKPEIKIETAPADFRFPTTNQTRHCFTRYVEYHRCVAAKGEDAPECDKFAKYYRSLCPGEWECSERIVANKDMMLDVFDYVVVDFVPNSYQEPTLRLPSISPGSNGKKRTFMCLDEKDDSAIQHRSKKSCCSESVDHHLSRLLDQRVVVQEILTGPISINHCTEKLKKCGFSKQQLWDANDILKADLELRQVERWNEQRENGTFPGPL</sequence>
<dbReference type="AlphaFoldDB" id="A0A1D6P7V7"/>
<dbReference type="FunCoup" id="A0A1D6P7V7">
    <property type="interactions" value="65"/>
</dbReference>
<proteinExistence type="predicted"/>
<dbReference type="CDD" id="cd00926">
    <property type="entry name" value="Cyt_c_Oxidase_VIb"/>
    <property type="match status" value="1"/>
</dbReference>
<dbReference type="InParanoid" id="A0A1D6P7V7"/>
<dbReference type="InterPro" id="IPR003213">
    <property type="entry name" value="Cyt_c_oxidase_su6B"/>
</dbReference>
<feature type="compositionally biased region" description="Basic and acidic residues" evidence="4">
    <location>
        <begin position="51"/>
        <end position="69"/>
    </location>
</feature>
<dbReference type="GO" id="GO:0045277">
    <property type="term" value="C:respiratory chain complex IV"/>
    <property type="evidence" value="ECO:0007669"/>
    <property type="project" value="InterPro"/>
</dbReference>
<keyword evidence="2" id="KW-0496">Mitochondrion</keyword>
<dbReference type="InterPro" id="IPR048280">
    <property type="entry name" value="COX6B-like"/>
</dbReference>
<evidence type="ECO:0000256" key="2">
    <source>
        <dbReference type="ARBA" id="ARBA00023128"/>
    </source>
</evidence>
<dbReference type="InterPro" id="IPR036549">
    <property type="entry name" value="CX6/COA6-like_sf"/>
</dbReference>
<organism evidence="5">
    <name type="scientific">Zea mays</name>
    <name type="common">Maize</name>
    <dbReference type="NCBI Taxonomy" id="4577"/>
    <lineage>
        <taxon>Eukaryota</taxon>
        <taxon>Viridiplantae</taxon>
        <taxon>Streptophyta</taxon>
        <taxon>Embryophyta</taxon>
        <taxon>Tracheophyta</taxon>
        <taxon>Spermatophyta</taxon>
        <taxon>Magnoliopsida</taxon>
        <taxon>Liliopsida</taxon>
        <taxon>Poales</taxon>
        <taxon>Poaceae</taxon>
        <taxon>PACMAD clade</taxon>
        <taxon>Panicoideae</taxon>
        <taxon>Andropogonodae</taxon>
        <taxon>Andropogoneae</taxon>
        <taxon>Tripsacinae</taxon>
        <taxon>Zea</taxon>
    </lineage>
</organism>
<feature type="compositionally biased region" description="Acidic residues" evidence="4">
    <location>
        <begin position="78"/>
        <end position="89"/>
    </location>
</feature>
<dbReference type="IntAct" id="A0A1D6P7V7">
    <property type="interactions" value="3"/>
</dbReference>
<dbReference type="ExpressionAtlas" id="A0A1D6P7V7">
    <property type="expression patterns" value="baseline and differential"/>
</dbReference>
<evidence type="ECO:0000256" key="4">
    <source>
        <dbReference type="SAM" id="MobiDB-lite"/>
    </source>
</evidence>
<dbReference type="Pfam" id="PF02297">
    <property type="entry name" value="COX6B"/>
    <property type="match status" value="1"/>
</dbReference>
<dbReference type="EMBL" id="CM000785">
    <property type="protein sequence ID" value="AQL05912.1"/>
    <property type="molecule type" value="Genomic_DNA"/>
</dbReference>
<dbReference type="PANTHER" id="PTHR46281:SF2">
    <property type="entry name" value="CYTOCHROME C OXIDASE SUBUNIT 6B-1"/>
    <property type="match status" value="1"/>
</dbReference>
<protein>
    <submittedName>
        <fullName evidence="5">Cytochrome c oxidase subunit 6b-1</fullName>
    </submittedName>
</protein>
<gene>
    <name evidence="5" type="ORF">ZEAMMB73_Zm00001d047218</name>
</gene>
<evidence type="ECO:0000256" key="3">
    <source>
        <dbReference type="ARBA" id="ARBA00023157"/>
    </source>
</evidence>
<feature type="compositionally biased region" description="Basic and acidic residues" evidence="4">
    <location>
        <begin position="22"/>
        <end position="31"/>
    </location>
</feature>